<feature type="domain" description="AMP-dependent synthetase/ligase" evidence="2">
    <location>
        <begin position="1"/>
        <end position="85"/>
    </location>
</feature>
<dbReference type="InterPro" id="IPR000873">
    <property type="entry name" value="AMP-dep_synth/lig_dom"/>
</dbReference>
<comment type="catalytic activity">
    <reaction evidence="1">
        <text>a long-chain fatty acid + ATP + CoA = a long-chain fatty acyl-CoA + AMP + diphosphate</text>
        <dbReference type="Rhea" id="RHEA:15421"/>
        <dbReference type="ChEBI" id="CHEBI:30616"/>
        <dbReference type="ChEBI" id="CHEBI:33019"/>
        <dbReference type="ChEBI" id="CHEBI:57287"/>
        <dbReference type="ChEBI" id="CHEBI:57560"/>
        <dbReference type="ChEBI" id="CHEBI:83139"/>
        <dbReference type="ChEBI" id="CHEBI:456215"/>
        <dbReference type="EC" id="6.2.1.3"/>
    </reaction>
    <physiologicalReaction direction="left-to-right" evidence="1">
        <dbReference type="Rhea" id="RHEA:15422"/>
    </physiologicalReaction>
</comment>
<dbReference type="AlphaFoldDB" id="K1UKM0"/>
<accession>K1UKM0</accession>
<dbReference type="Gene3D" id="3.30.300.30">
    <property type="match status" value="1"/>
</dbReference>
<gene>
    <name evidence="3" type="ORF">LEA_01028</name>
</gene>
<comment type="caution">
    <text evidence="3">The sequence shown here is derived from an EMBL/GenBank/DDBJ whole genome shotgun (WGS) entry which is preliminary data.</text>
</comment>
<sequence>RFIISGASAIDKKVAKGFNNFGILTVQGYGLTESSPVLAAENAKSIKYGSIGHPLSGIEMKIDNPNEQGIGEIIAKGPNVMLGYYENEEATKEVLQDGWLHTGDLGRKDKNNFFFVTGRKKNVIVLKNGKNIYPEELETLINKLPYVEESMVFGFPKEDDLVVSVKIVYNKDYVKEN</sequence>
<proteinExistence type="predicted"/>
<dbReference type="InterPro" id="IPR045851">
    <property type="entry name" value="AMP-bd_C_sf"/>
</dbReference>
<dbReference type="InterPro" id="IPR042099">
    <property type="entry name" value="ANL_N_sf"/>
</dbReference>
<keyword evidence="3" id="KW-0436">Ligase</keyword>
<dbReference type="Pfam" id="PF00501">
    <property type="entry name" value="AMP-binding"/>
    <property type="match status" value="1"/>
</dbReference>
<evidence type="ECO:0000256" key="1">
    <source>
        <dbReference type="ARBA" id="ARBA00024484"/>
    </source>
</evidence>
<dbReference type="EMBL" id="AJWY01000728">
    <property type="protein sequence ID" value="EKC80779.1"/>
    <property type="molecule type" value="Genomic_DNA"/>
</dbReference>
<evidence type="ECO:0000313" key="3">
    <source>
        <dbReference type="EMBL" id="EKC80779.1"/>
    </source>
</evidence>
<dbReference type="SUPFAM" id="SSF56801">
    <property type="entry name" value="Acetyl-CoA synthetase-like"/>
    <property type="match status" value="1"/>
</dbReference>
<reference evidence="3" key="1">
    <citation type="journal article" date="2013" name="Environ. Microbiol.">
        <title>Microbiota from the distal guts of lean and obese adolescents exhibit partial functional redundancy besides clear differences in community structure.</title>
        <authorList>
            <person name="Ferrer M."/>
            <person name="Ruiz A."/>
            <person name="Lanza F."/>
            <person name="Haange S.B."/>
            <person name="Oberbach A."/>
            <person name="Till H."/>
            <person name="Bargiela R."/>
            <person name="Campoy C."/>
            <person name="Segura M.T."/>
            <person name="Richter M."/>
            <person name="von Bergen M."/>
            <person name="Seifert J."/>
            <person name="Suarez A."/>
        </authorList>
    </citation>
    <scope>NUCLEOTIDE SEQUENCE</scope>
</reference>
<dbReference type="Gene3D" id="3.40.50.12780">
    <property type="entry name" value="N-terminal domain of ligase-like"/>
    <property type="match status" value="1"/>
</dbReference>
<evidence type="ECO:0000259" key="2">
    <source>
        <dbReference type="Pfam" id="PF00501"/>
    </source>
</evidence>
<dbReference type="GO" id="GO:0016020">
    <property type="term" value="C:membrane"/>
    <property type="evidence" value="ECO:0007669"/>
    <property type="project" value="TreeGrafter"/>
</dbReference>
<organism evidence="3">
    <name type="scientific">human gut metagenome</name>
    <dbReference type="NCBI Taxonomy" id="408170"/>
    <lineage>
        <taxon>unclassified sequences</taxon>
        <taxon>metagenomes</taxon>
        <taxon>organismal metagenomes</taxon>
    </lineage>
</organism>
<dbReference type="GO" id="GO:0004467">
    <property type="term" value="F:long-chain fatty acid-CoA ligase activity"/>
    <property type="evidence" value="ECO:0007669"/>
    <property type="project" value="UniProtKB-EC"/>
</dbReference>
<dbReference type="PANTHER" id="PTHR43272">
    <property type="entry name" value="LONG-CHAIN-FATTY-ACID--COA LIGASE"/>
    <property type="match status" value="1"/>
</dbReference>
<feature type="non-terminal residue" evidence="3">
    <location>
        <position position="1"/>
    </location>
</feature>
<feature type="non-terminal residue" evidence="3">
    <location>
        <position position="177"/>
    </location>
</feature>
<dbReference type="PANTHER" id="PTHR43272:SF52">
    <property type="entry name" value="AMP-DEPENDENT SYNTHETASE_LIGASE DOMAIN-CONTAINING PROTEIN"/>
    <property type="match status" value="1"/>
</dbReference>
<name>K1UKM0_9ZZZZ</name>
<protein>
    <submittedName>
        <fullName evidence="3">AMP-dependent synthetase and ligase</fullName>
    </submittedName>
</protein>